<feature type="region of interest" description="Disordered" evidence="1">
    <location>
        <begin position="111"/>
        <end position="141"/>
    </location>
</feature>
<name>A0AAV4XPZ0_CAEEX</name>
<feature type="region of interest" description="Disordered" evidence="1">
    <location>
        <begin position="461"/>
        <end position="488"/>
    </location>
</feature>
<feature type="compositionally biased region" description="Polar residues" evidence="1">
    <location>
        <begin position="231"/>
        <end position="242"/>
    </location>
</feature>
<feature type="compositionally biased region" description="Basic residues" evidence="1">
    <location>
        <begin position="123"/>
        <end position="133"/>
    </location>
</feature>
<dbReference type="EMBL" id="BPLR01017963">
    <property type="protein sequence ID" value="GIY95793.1"/>
    <property type="molecule type" value="Genomic_DNA"/>
</dbReference>
<feature type="compositionally biased region" description="Basic and acidic residues" evidence="1">
    <location>
        <begin position="111"/>
        <end position="122"/>
    </location>
</feature>
<protein>
    <submittedName>
        <fullName evidence="2">Wiskott-Aldrich syndrome protein family member 3</fullName>
    </submittedName>
</protein>
<organism evidence="2 3">
    <name type="scientific">Caerostris extrusa</name>
    <name type="common">Bark spider</name>
    <name type="synonym">Caerostris bankana</name>
    <dbReference type="NCBI Taxonomy" id="172846"/>
    <lineage>
        <taxon>Eukaryota</taxon>
        <taxon>Metazoa</taxon>
        <taxon>Ecdysozoa</taxon>
        <taxon>Arthropoda</taxon>
        <taxon>Chelicerata</taxon>
        <taxon>Arachnida</taxon>
        <taxon>Araneae</taxon>
        <taxon>Araneomorphae</taxon>
        <taxon>Entelegynae</taxon>
        <taxon>Araneoidea</taxon>
        <taxon>Araneidae</taxon>
        <taxon>Caerostris</taxon>
    </lineage>
</organism>
<dbReference type="AlphaFoldDB" id="A0AAV4XPZ0"/>
<evidence type="ECO:0000313" key="3">
    <source>
        <dbReference type="Proteomes" id="UP001054945"/>
    </source>
</evidence>
<proteinExistence type="predicted"/>
<feature type="compositionally biased region" description="Low complexity" evidence="1">
    <location>
        <begin position="461"/>
        <end position="470"/>
    </location>
</feature>
<dbReference type="Gene3D" id="6.10.280.150">
    <property type="match status" value="1"/>
</dbReference>
<feature type="compositionally biased region" description="Polar residues" evidence="1">
    <location>
        <begin position="306"/>
        <end position="319"/>
    </location>
</feature>
<reference evidence="2 3" key="1">
    <citation type="submission" date="2021-06" db="EMBL/GenBank/DDBJ databases">
        <title>Caerostris extrusa draft genome.</title>
        <authorList>
            <person name="Kono N."/>
            <person name="Arakawa K."/>
        </authorList>
    </citation>
    <scope>NUCLEOTIDE SEQUENCE [LARGE SCALE GENOMIC DNA]</scope>
</reference>
<gene>
    <name evidence="2" type="primary">WASF3</name>
    <name evidence="2" type="ORF">CEXT_164221</name>
</gene>
<keyword evidence="3" id="KW-1185">Reference proteome</keyword>
<dbReference type="Proteomes" id="UP001054945">
    <property type="component" value="Unassembled WGS sequence"/>
</dbReference>
<feature type="compositionally biased region" description="Low complexity" evidence="1">
    <location>
        <begin position="353"/>
        <end position="372"/>
    </location>
</feature>
<feature type="compositionally biased region" description="Basic and acidic residues" evidence="1">
    <location>
        <begin position="472"/>
        <end position="488"/>
    </location>
</feature>
<feature type="compositionally biased region" description="Low complexity" evidence="1">
    <location>
        <begin position="263"/>
        <end position="283"/>
    </location>
</feature>
<feature type="region of interest" description="Disordered" evidence="1">
    <location>
        <begin position="192"/>
        <end position="407"/>
    </location>
</feature>
<evidence type="ECO:0000256" key="1">
    <source>
        <dbReference type="SAM" id="MobiDB-lite"/>
    </source>
</evidence>
<comment type="caution">
    <text evidence="2">The sequence shown here is derived from an EMBL/GenBank/DDBJ whole genome shotgun (WGS) entry which is preliminary data.</text>
</comment>
<accession>A0AAV4XPZ0</accession>
<feature type="compositionally biased region" description="Basic and acidic residues" evidence="1">
    <location>
        <begin position="340"/>
        <end position="352"/>
    </location>
</feature>
<feature type="compositionally biased region" description="Pro residues" evidence="1">
    <location>
        <begin position="253"/>
        <end position="262"/>
    </location>
</feature>
<sequence length="506" mass="55761">MLKICLAVYSEESSSIVARANSIQGRIDRLAVKVTQLDSTIEEENLCLLLCEKPTCCVINPHLLDKLNPYREDGKDGLKFYTDPNYFFDLWKQEMLKDTEKMLHDRGKKEIHENQNQRIRPECKKHRKSRQPHTSREKYRQNMPAKEVEAINYYPYGGAISRLGNHIQPDAQAIRPNSLELHSSYFNRQQVPYSEGTKPQYPPPPPAYTEHPISPQQHYPPPPYVAATPEKQVTSPSDTPTRNIYRINSLRPSQPPPAPPPISSGSSSGSSTPTVSIGTPSSGASRYRNHAQRDNLPPPPPPPVVASQTESSQVESASPTFVKEPEDSKVSTPSSSNSPRDNKPEPPAENVEKQSISPKSVSASSNSSSSKTSLDKTVDEVTTVDEVDLPPPPPLPQINGNDVKAPIITQITTTQLKEQISNPPPPPPPPLPPLEDLVLDIAENGSISEHQNIEVVSITSESASETSSVSKFSEHYDGKTKLSGHNDGRSDLLAAIREGIKVNFLL</sequence>
<evidence type="ECO:0000313" key="2">
    <source>
        <dbReference type="EMBL" id="GIY95793.1"/>
    </source>
</evidence>